<keyword evidence="4 9" id="KW-0949">S-adenosyl-L-methionine</keyword>
<keyword evidence="9" id="KW-0004">4Fe-4S</keyword>
<keyword evidence="8 9" id="KW-0143">Chaperone</keyword>
<dbReference type="SFLD" id="SFLDS00029">
    <property type="entry name" value="Radical_SAM"/>
    <property type="match status" value="1"/>
</dbReference>
<dbReference type="SFLD" id="SFLDF00288">
    <property type="entry name" value="HemN-like__clustered_with_nucl"/>
    <property type="match status" value="1"/>
</dbReference>
<dbReference type="EMBL" id="JBDXSU010000004">
    <property type="protein sequence ID" value="MFB5189975.1"/>
    <property type="molecule type" value="Genomic_DNA"/>
</dbReference>
<accession>A0ABV5ADP2</accession>
<dbReference type="SFLD" id="SFLDG01082">
    <property type="entry name" value="B12-binding_domain_containing"/>
    <property type="match status" value="1"/>
</dbReference>
<dbReference type="InterPro" id="IPR004559">
    <property type="entry name" value="HemW-like"/>
</dbReference>
<keyword evidence="7 9" id="KW-0411">Iron-sulfur</keyword>
<dbReference type="Pfam" id="PF04055">
    <property type="entry name" value="Radical_SAM"/>
    <property type="match status" value="1"/>
</dbReference>
<dbReference type="InterPro" id="IPR006638">
    <property type="entry name" value="Elp3/MiaA/NifB-like_rSAM"/>
</dbReference>
<name>A0ABV5ADP2_9BACL</name>
<dbReference type="InterPro" id="IPR013785">
    <property type="entry name" value="Aldolase_TIM"/>
</dbReference>
<evidence type="ECO:0000256" key="4">
    <source>
        <dbReference type="ARBA" id="ARBA00022691"/>
    </source>
</evidence>
<keyword evidence="3 9" id="KW-0349">Heme</keyword>
<dbReference type="PROSITE" id="PS51918">
    <property type="entry name" value="RADICAL_SAM"/>
    <property type="match status" value="1"/>
</dbReference>
<dbReference type="SUPFAM" id="SSF102114">
    <property type="entry name" value="Radical SAM enzymes"/>
    <property type="match status" value="1"/>
</dbReference>
<reference evidence="11 12" key="1">
    <citation type="journal article" date="2024" name="Int. J. Mol. Sci.">
        <title>Exploration of Alicyclobacillus spp. Genome in Search of Antibiotic Resistance.</title>
        <authorList>
            <person name="Bucka-Kolendo J."/>
            <person name="Kiousi D.E."/>
            <person name="Dekowska A."/>
            <person name="Mikolajczuk-Szczyrba A."/>
            <person name="Karadedos D.M."/>
            <person name="Michael P."/>
            <person name="Galanis A."/>
            <person name="Sokolowska B."/>
        </authorList>
    </citation>
    <scope>NUCLEOTIDE SEQUENCE [LARGE SCALE GENOMIC DNA]</scope>
    <source>
        <strain evidence="11 12">KKP 3000</strain>
    </source>
</reference>
<evidence type="ECO:0000256" key="6">
    <source>
        <dbReference type="ARBA" id="ARBA00023004"/>
    </source>
</evidence>
<dbReference type="RefSeq" id="WP_275476229.1">
    <property type="nucleotide sequence ID" value="NZ_CP162940.1"/>
</dbReference>
<evidence type="ECO:0000256" key="3">
    <source>
        <dbReference type="ARBA" id="ARBA00022617"/>
    </source>
</evidence>
<dbReference type="Gene3D" id="3.20.20.70">
    <property type="entry name" value="Aldolase class I"/>
    <property type="match status" value="1"/>
</dbReference>
<dbReference type="Proteomes" id="UP001579974">
    <property type="component" value="Unassembled WGS sequence"/>
</dbReference>
<dbReference type="SMART" id="SM00729">
    <property type="entry name" value="Elp3"/>
    <property type="match status" value="1"/>
</dbReference>
<evidence type="ECO:0000256" key="2">
    <source>
        <dbReference type="ARBA" id="ARBA00017228"/>
    </source>
</evidence>
<evidence type="ECO:0000313" key="12">
    <source>
        <dbReference type="Proteomes" id="UP001579974"/>
    </source>
</evidence>
<keyword evidence="6 9" id="KW-0408">Iron</keyword>
<feature type="domain" description="Radical SAM core" evidence="10">
    <location>
        <begin position="9"/>
        <end position="241"/>
    </location>
</feature>
<keyword evidence="12" id="KW-1185">Reference proteome</keyword>
<evidence type="ECO:0000259" key="10">
    <source>
        <dbReference type="PROSITE" id="PS51918"/>
    </source>
</evidence>
<evidence type="ECO:0000256" key="9">
    <source>
        <dbReference type="RuleBase" id="RU364116"/>
    </source>
</evidence>
<gene>
    <name evidence="11" type="primary">hemW</name>
    <name evidence="11" type="ORF">KKP3000_003367</name>
</gene>
<dbReference type="PANTHER" id="PTHR13932:SF5">
    <property type="entry name" value="RADICAL S-ADENOSYL METHIONINE DOMAIN-CONTAINING PROTEIN 1, MITOCHONDRIAL"/>
    <property type="match status" value="1"/>
</dbReference>
<comment type="similarity">
    <text evidence="1">Belongs to the anaerobic coproporphyrinogen-III oxidase family. HemW subfamily.</text>
</comment>
<dbReference type="PANTHER" id="PTHR13932">
    <property type="entry name" value="COPROPORPHYRINIGEN III OXIDASE"/>
    <property type="match status" value="1"/>
</dbReference>
<comment type="subcellular location">
    <subcellularLocation>
        <location evidence="9">Cytoplasm</location>
    </subcellularLocation>
</comment>
<dbReference type="InterPro" id="IPR007197">
    <property type="entry name" value="rSAM"/>
</dbReference>
<evidence type="ECO:0000256" key="1">
    <source>
        <dbReference type="ARBA" id="ARBA00006100"/>
    </source>
</evidence>
<dbReference type="SFLD" id="SFLDG01065">
    <property type="entry name" value="anaerobic_coproporphyrinogen-I"/>
    <property type="match status" value="1"/>
</dbReference>
<protein>
    <recommendedName>
        <fullName evidence="2 9">Heme chaperone HemW</fullName>
    </recommendedName>
</protein>
<dbReference type="InterPro" id="IPR010723">
    <property type="entry name" value="HemN_C"/>
</dbReference>
<keyword evidence="9" id="KW-0963">Cytoplasm</keyword>
<sequence length="393" mass="43882">MRQTVEDHEKLATPTSLYVHIPFCKSRCFYCDFNTYVAPNAVMSDYMTALSAEFAQLADRAREPLQTVFFGGGTPTLPSLPLLERMLTSLHAHFSFADGAEFTFESNPDSIDEEKLRLLRDFGVNRLSFGAQTFRDRLLLTIGRAHDAQTVVKSVEMAAAVGFKHLNVDLMFGLPEQSLTDVEHALEQVLALPIDHVSAYWLKVEESTPFGKWRDMGQLPLPGEDLEADMYERVRERLQGAGFAHYEISNFAKPNGTARHNLVYWRNQPYLAAGAGAHGYVEGVRYENVRKLPDYIARLEQQTSPVAESFPVSGREAAEDTMMLGLRLAEGVSKSSFCERFGVALEDIYGEQMARLCEQGLLVEESGRVSIPSAYWPVANAIFEKFVTVGGAD</sequence>
<evidence type="ECO:0000256" key="5">
    <source>
        <dbReference type="ARBA" id="ARBA00022723"/>
    </source>
</evidence>
<dbReference type="InterPro" id="IPR058240">
    <property type="entry name" value="rSAM_sf"/>
</dbReference>
<evidence type="ECO:0000256" key="8">
    <source>
        <dbReference type="ARBA" id="ARBA00023186"/>
    </source>
</evidence>
<evidence type="ECO:0000313" key="11">
    <source>
        <dbReference type="EMBL" id="MFB5189975.1"/>
    </source>
</evidence>
<dbReference type="InterPro" id="IPR034505">
    <property type="entry name" value="Coproporphyrinogen-III_oxidase"/>
</dbReference>
<comment type="caution">
    <text evidence="11">The sequence shown here is derived from an EMBL/GenBank/DDBJ whole genome shotgun (WGS) entry which is preliminary data.</text>
</comment>
<dbReference type="Pfam" id="PF06969">
    <property type="entry name" value="HemN_C"/>
    <property type="match status" value="1"/>
</dbReference>
<keyword evidence="5 9" id="KW-0479">Metal-binding</keyword>
<dbReference type="NCBIfam" id="TIGR00539">
    <property type="entry name" value="hemN_rel"/>
    <property type="match status" value="1"/>
</dbReference>
<organism evidence="11 12">
    <name type="scientific">Alicyclobacillus fastidiosus</name>
    <dbReference type="NCBI Taxonomy" id="392011"/>
    <lineage>
        <taxon>Bacteria</taxon>
        <taxon>Bacillati</taxon>
        <taxon>Bacillota</taxon>
        <taxon>Bacilli</taxon>
        <taxon>Bacillales</taxon>
        <taxon>Alicyclobacillaceae</taxon>
        <taxon>Alicyclobacillus</taxon>
    </lineage>
</organism>
<dbReference type="SFLD" id="SFLDF00562">
    <property type="entry name" value="HemN-like__clustered_with_heat"/>
    <property type="match status" value="1"/>
</dbReference>
<proteinExistence type="inferred from homology"/>
<dbReference type="CDD" id="cd01335">
    <property type="entry name" value="Radical_SAM"/>
    <property type="match status" value="1"/>
</dbReference>
<evidence type="ECO:0000256" key="7">
    <source>
        <dbReference type="ARBA" id="ARBA00023014"/>
    </source>
</evidence>
<comment type="function">
    <text evidence="9">Probably acts as a heme chaperone, transferring heme to an unknown acceptor. Binds one molecule of heme per monomer, possibly covalently. Binds 1 [4Fe-4S] cluster. The cluster is coordinated with 3 cysteines and an exchangeable S-adenosyl-L-methionine.</text>
</comment>